<dbReference type="RefSeq" id="WP_317997216.1">
    <property type="nucleotide sequence ID" value="NZ_AP025523.1"/>
</dbReference>
<proteinExistence type="predicted"/>
<accession>A0AAN1XVM0</accession>
<organism evidence="1 2">
    <name type="scientific">Vulcanimicrobium alpinum</name>
    <dbReference type="NCBI Taxonomy" id="3016050"/>
    <lineage>
        <taxon>Bacteria</taxon>
        <taxon>Bacillati</taxon>
        <taxon>Vulcanimicrobiota</taxon>
        <taxon>Vulcanimicrobiia</taxon>
        <taxon>Vulcanimicrobiales</taxon>
        <taxon>Vulcanimicrobiaceae</taxon>
        <taxon>Vulcanimicrobium</taxon>
    </lineage>
</organism>
<dbReference type="GO" id="GO:0006777">
    <property type="term" value="P:Mo-molybdopterin cofactor biosynthetic process"/>
    <property type="evidence" value="ECO:0007669"/>
    <property type="project" value="InterPro"/>
</dbReference>
<evidence type="ECO:0000313" key="2">
    <source>
        <dbReference type="Proteomes" id="UP001317532"/>
    </source>
</evidence>
<dbReference type="Gene3D" id="3.90.1170.40">
    <property type="entry name" value="Molybdopterin biosynthesis MoaE subunit"/>
    <property type="match status" value="1"/>
</dbReference>
<name>A0AAN1XVM0_UNVUL</name>
<dbReference type="InterPro" id="IPR003448">
    <property type="entry name" value="Mopterin_biosynth_MoaE"/>
</dbReference>
<evidence type="ECO:0000313" key="1">
    <source>
        <dbReference type="EMBL" id="BDE06241.1"/>
    </source>
</evidence>
<dbReference type="PANTHER" id="PTHR23404">
    <property type="entry name" value="MOLYBDOPTERIN SYNTHASE RELATED"/>
    <property type="match status" value="1"/>
</dbReference>
<dbReference type="Pfam" id="PF02391">
    <property type="entry name" value="MoaE"/>
    <property type="match status" value="1"/>
</dbReference>
<gene>
    <name evidence="1" type="ORF">WPS_15170</name>
</gene>
<protein>
    <recommendedName>
        <fullName evidence="3">Molybdenum cofactor biosynthesis protein MoaE</fullName>
    </recommendedName>
</protein>
<dbReference type="KEGG" id="vab:WPS_15170"/>
<reference evidence="1 2" key="1">
    <citation type="journal article" date="2022" name="ISME Commun">
        <title>Vulcanimicrobium alpinus gen. nov. sp. nov., the first cultivated representative of the candidate phylum 'Eremiobacterota', is a metabolically versatile aerobic anoxygenic phototroph.</title>
        <authorList>
            <person name="Yabe S."/>
            <person name="Muto K."/>
            <person name="Abe K."/>
            <person name="Yokota A."/>
            <person name="Staudigel H."/>
            <person name="Tebo B.M."/>
        </authorList>
    </citation>
    <scope>NUCLEOTIDE SEQUENCE [LARGE SCALE GENOMIC DNA]</scope>
    <source>
        <strain evidence="1 2">WC8-2</strain>
    </source>
</reference>
<sequence>MTIGLSAAPLDAAALVRALRADAHGAVVTFLGTTRETSPGDPRPVAALEYEAYEAMALGEMEAIAHETSERFGPLALGMLHRTGRVELGEPSVLVVVAAPHRGAAFDACRYAIDALKARVPIWKREIYRDGETAWIANTPS</sequence>
<dbReference type="EMBL" id="AP025523">
    <property type="protein sequence ID" value="BDE06241.1"/>
    <property type="molecule type" value="Genomic_DNA"/>
</dbReference>
<dbReference type="SUPFAM" id="SSF54690">
    <property type="entry name" value="Molybdopterin synthase subunit MoaE"/>
    <property type="match status" value="1"/>
</dbReference>
<evidence type="ECO:0008006" key="3">
    <source>
        <dbReference type="Google" id="ProtNLM"/>
    </source>
</evidence>
<dbReference type="InterPro" id="IPR036563">
    <property type="entry name" value="MoaE_sf"/>
</dbReference>
<dbReference type="CDD" id="cd00756">
    <property type="entry name" value="MoaE"/>
    <property type="match status" value="1"/>
</dbReference>
<dbReference type="AlphaFoldDB" id="A0AAN1XVM0"/>
<keyword evidence="2" id="KW-1185">Reference proteome</keyword>
<dbReference type="Proteomes" id="UP001317532">
    <property type="component" value="Chromosome"/>
</dbReference>